<evidence type="ECO:0000256" key="1">
    <source>
        <dbReference type="SAM" id="MobiDB-lite"/>
    </source>
</evidence>
<feature type="region of interest" description="Disordered" evidence="1">
    <location>
        <begin position="26"/>
        <end position="51"/>
    </location>
</feature>
<feature type="compositionally biased region" description="Acidic residues" evidence="1">
    <location>
        <begin position="213"/>
        <end position="232"/>
    </location>
</feature>
<proteinExistence type="predicted"/>
<sequence>MKTVARVKEEKEDKLPVWTQRPLKPLANAAQVTTTSDSEGEPGWLPLSLETTPIRSTGCGGYWSDKRFLRPRKMQREQSVASSNAEIMEKAEVAMALCRASTAFQPVFSDVSKPDIALKEALQHLNLGQKPTRMEEYQAAEELMQMPERDPITTGEEEVEIPDFTARGYSQIVDGNVPLGVVPEADEAITNSEDEGDGHVDETASSSSSSSSTDEDEEEDDDDDDDDDDGDSQDSSIPDEMNIP</sequence>
<dbReference type="HOGENOM" id="CLU_1138870_0_0_1"/>
<gene>
    <name evidence="2" type="ORF">CAEBREN_16687</name>
</gene>
<dbReference type="eggNOG" id="KOG1280">
    <property type="taxonomic scope" value="Eukaryota"/>
</dbReference>
<organism evidence="3">
    <name type="scientific">Caenorhabditis brenneri</name>
    <name type="common">Nematode worm</name>
    <dbReference type="NCBI Taxonomy" id="135651"/>
    <lineage>
        <taxon>Eukaryota</taxon>
        <taxon>Metazoa</taxon>
        <taxon>Ecdysozoa</taxon>
        <taxon>Nematoda</taxon>
        <taxon>Chromadorea</taxon>
        <taxon>Rhabditida</taxon>
        <taxon>Rhabditina</taxon>
        <taxon>Rhabditomorpha</taxon>
        <taxon>Rhabditoidea</taxon>
        <taxon>Rhabditidae</taxon>
        <taxon>Peloderinae</taxon>
        <taxon>Caenorhabditis</taxon>
    </lineage>
</organism>
<evidence type="ECO:0000313" key="3">
    <source>
        <dbReference type="Proteomes" id="UP000008068"/>
    </source>
</evidence>
<feature type="region of interest" description="Disordered" evidence="1">
    <location>
        <begin position="177"/>
        <end position="244"/>
    </location>
</feature>
<feature type="compositionally biased region" description="Acidic residues" evidence="1">
    <location>
        <begin position="184"/>
        <end position="196"/>
    </location>
</feature>
<feature type="compositionally biased region" description="Basic and acidic residues" evidence="1">
    <location>
        <begin position="1"/>
        <end position="15"/>
    </location>
</feature>
<feature type="region of interest" description="Disordered" evidence="1">
    <location>
        <begin position="1"/>
        <end position="20"/>
    </location>
</feature>
<protein>
    <submittedName>
        <fullName evidence="2">Uncharacterized protein</fullName>
    </submittedName>
</protein>
<dbReference type="Proteomes" id="UP000008068">
    <property type="component" value="Unassembled WGS sequence"/>
</dbReference>
<dbReference type="InParanoid" id="G0MGJ7"/>
<evidence type="ECO:0000313" key="2">
    <source>
        <dbReference type="EMBL" id="EGT56640.1"/>
    </source>
</evidence>
<feature type="compositionally biased region" description="Low complexity" evidence="1">
    <location>
        <begin position="203"/>
        <end position="212"/>
    </location>
</feature>
<dbReference type="STRING" id="135651.G0MGJ7"/>
<reference evidence="3" key="1">
    <citation type="submission" date="2011-07" db="EMBL/GenBank/DDBJ databases">
        <authorList>
            <consortium name="Caenorhabditis brenneri Sequencing and Analysis Consortium"/>
            <person name="Wilson R.K."/>
        </authorList>
    </citation>
    <scope>NUCLEOTIDE SEQUENCE [LARGE SCALE GENOMIC DNA]</scope>
    <source>
        <strain evidence="3">PB2801</strain>
    </source>
</reference>
<dbReference type="AlphaFoldDB" id="G0MGJ7"/>
<accession>G0MGJ7</accession>
<keyword evidence="3" id="KW-1185">Reference proteome</keyword>
<dbReference type="OrthoDB" id="7873042at2759"/>
<name>G0MGJ7_CAEBE</name>
<dbReference type="EMBL" id="GL379793">
    <property type="protein sequence ID" value="EGT56640.1"/>
    <property type="molecule type" value="Genomic_DNA"/>
</dbReference>